<feature type="compositionally biased region" description="Polar residues" evidence="1">
    <location>
        <begin position="39"/>
        <end position="48"/>
    </location>
</feature>
<feature type="region of interest" description="Disordered" evidence="1">
    <location>
        <begin position="27"/>
        <end position="48"/>
    </location>
</feature>
<evidence type="ECO:0000313" key="3">
    <source>
        <dbReference type="Proteomes" id="UP000015105"/>
    </source>
</evidence>
<reference evidence="2" key="5">
    <citation type="journal article" date="2021" name="G3 (Bethesda)">
        <title>Aegilops tauschii genome assembly Aet v5.0 features greater sequence contiguity and improved annotation.</title>
        <authorList>
            <person name="Wang L."/>
            <person name="Zhu T."/>
            <person name="Rodriguez J.C."/>
            <person name="Deal K.R."/>
            <person name="Dubcovsky J."/>
            <person name="McGuire P.E."/>
            <person name="Lux T."/>
            <person name="Spannagl M."/>
            <person name="Mayer K.F.X."/>
            <person name="Baldrich P."/>
            <person name="Meyers B.C."/>
            <person name="Huo N."/>
            <person name="Gu Y.Q."/>
            <person name="Zhou H."/>
            <person name="Devos K.M."/>
            <person name="Bennetzen J.L."/>
            <person name="Unver T."/>
            <person name="Budak H."/>
            <person name="Gulick P.J."/>
            <person name="Galiba G."/>
            <person name="Kalapos B."/>
            <person name="Nelson D.R."/>
            <person name="Li P."/>
            <person name="You F.M."/>
            <person name="Luo M.C."/>
            <person name="Dvorak J."/>
        </authorList>
    </citation>
    <scope>NUCLEOTIDE SEQUENCE [LARGE SCALE GENOMIC DNA]</scope>
    <source>
        <strain evidence="2">cv. AL8/78</strain>
    </source>
</reference>
<sequence>ANQALIGAAGDLVQTENFLAILDAQRDEEGDLQPERGTAPSSPTSTSLDVVSKTEGLIVFFPGNFDFDQILRLKDY</sequence>
<proteinExistence type="predicted"/>
<organism evidence="2 3">
    <name type="scientific">Aegilops tauschii subsp. strangulata</name>
    <name type="common">Goatgrass</name>
    <dbReference type="NCBI Taxonomy" id="200361"/>
    <lineage>
        <taxon>Eukaryota</taxon>
        <taxon>Viridiplantae</taxon>
        <taxon>Streptophyta</taxon>
        <taxon>Embryophyta</taxon>
        <taxon>Tracheophyta</taxon>
        <taxon>Spermatophyta</taxon>
        <taxon>Magnoliopsida</taxon>
        <taxon>Liliopsida</taxon>
        <taxon>Poales</taxon>
        <taxon>Poaceae</taxon>
        <taxon>BOP clade</taxon>
        <taxon>Pooideae</taxon>
        <taxon>Triticodae</taxon>
        <taxon>Triticeae</taxon>
        <taxon>Triticinae</taxon>
        <taxon>Aegilops</taxon>
    </lineage>
</organism>
<reference evidence="3" key="1">
    <citation type="journal article" date="2014" name="Science">
        <title>Ancient hybridizations among the ancestral genomes of bread wheat.</title>
        <authorList>
            <consortium name="International Wheat Genome Sequencing Consortium,"/>
            <person name="Marcussen T."/>
            <person name="Sandve S.R."/>
            <person name="Heier L."/>
            <person name="Spannagl M."/>
            <person name="Pfeifer M."/>
            <person name="Jakobsen K.S."/>
            <person name="Wulff B.B."/>
            <person name="Steuernagel B."/>
            <person name="Mayer K.F."/>
            <person name="Olsen O.A."/>
        </authorList>
    </citation>
    <scope>NUCLEOTIDE SEQUENCE [LARGE SCALE GENOMIC DNA]</scope>
    <source>
        <strain evidence="3">cv. AL8/78</strain>
    </source>
</reference>
<reference evidence="2" key="4">
    <citation type="submission" date="2019-03" db="UniProtKB">
        <authorList>
            <consortium name="EnsemblPlants"/>
        </authorList>
    </citation>
    <scope>IDENTIFICATION</scope>
</reference>
<name>A0A453AW51_AEGTS</name>
<dbReference type="Gramene" id="AET2Gv20279200.29">
    <property type="protein sequence ID" value="AET2Gv20279200.29"/>
    <property type="gene ID" value="AET2Gv20279200"/>
</dbReference>
<accession>A0A453AW51</accession>
<reference evidence="3" key="2">
    <citation type="journal article" date="2017" name="Nat. Plants">
        <title>The Aegilops tauschii genome reveals multiple impacts of transposons.</title>
        <authorList>
            <person name="Zhao G."/>
            <person name="Zou C."/>
            <person name="Li K."/>
            <person name="Wang K."/>
            <person name="Li T."/>
            <person name="Gao L."/>
            <person name="Zhang X."/>
            <person name="Wang H."/>
            <person name="Yang Z."/>
            <person name="Liu X."/>
            <person name="Jiang W."/>
            <person name="Mao L."/>
            <person name="Kong X."/>
            <person name="Jiao Y."/>
            <person name="Jia J."/>
        </authorList>
    </citation>
    <scope>NUCLEOTIDE SEQUENCE [LARGE SCALE GENOMIC DNA]</scope>
    <source>
        <strain evidence="3">cv. AL8/78</strain>
    </source>
</reference>
<evidence type="ECO:0000313" key="2">
    <source>
        <dbReference type="EnsemblPlants" id="AET2Gv20279200.29"/>
    </source>
</evidence>
<dbReference type="EnsemblPlants" id="AET2Gv20279200.29">
    <property type="protein sequence ID" value="AET2Gv20279200.29"/>
    <property type="gene ID" value="AET2Gv20279200"/>
</dbReference>
<dbReference type="InterPro" id="IPR038837">
    <property type="entry name" value="tRNA_ligase_1"/>
</dbReference>
<protein>
    <submittedName>
        <fullName evidence="2">Uncharacterized protein</fullName>
    </submittedName>
</protein>
<dbReference type="PANTHER" id="PTHR35460">
    <property type="entry name" value="TRNA LIGASE 1"/>
    <property type="match status" value="1"/>
</dbReference>
<dbReference type="AlphaFoldDB" id="A0A453AW51"/>
<dbReference type="GO" id="GO:0006388">
    <property type="term" value="P:tRNA splicing, via endonucleolytic cleavage and ligation"/>
    <property type="evidence" value="ECO:0007669"/>
    <property type="project" value="InterPro"/>
</dbReference>
<keyword evidence="3" id="KW-1185">Reference proteome</keyword>
<evidence type="ECO:0000256" key="1">
    <source>
        <dbReference type="SAM" id="MobiDB-lite"/>
    </source>
</evidence>
<dbReference type="Proteomes" id="UP000015105">
    <property type="component" value="Chromosome 2D"/>
</dbReference>
<dbReference type="GO" id="GO:0003972">
    <property type="term" value="F:RNA ligase (ATP) activity"/>
    <property type="evidence" value="ECO:0007669"/>
    <property type="project" value="InterPro"/>
</dbReference>
<dbReference type="PANTHER" id="PTHR35460:SF1">
    <property type="entry name" value="TRNA LIGASE 1"/>
    <property type="match status" value="1"/>
</dbReference>
<reference evidence="2" key="3">
    <citation type="journal article" date="2017" name="Nature">
        <title>Genome sequence of the progenitor of the wheat D genome Aegilops tauschii.</title>
        <authorList>
            <person name="Luo M.C."/>
            <person name="Gu Y.Q."/>
            <person name="Puiu D."/>
            <person name="Wang H."/>
            <person name="Twardziok S.O."/>
            <person name="Deal K.R."/>
            <person name="Huo N."/>
            <person name="Zhu T."/>
            <person name="Wang L."/>
            <person name="Wang Y."/>
            <person name="McGuire P.E."/>
            <person name="Liu S."/>
            <person name="Long H."/>
            <person name="Ramasamy R.K."/>
            <person name="Rodriguez J.C."/>
            <person name="Van S.L."/>
            <person name="Yuan L."/>
            <person name="Wang Z."/>
            <person name="Xia Z."/>
            <person name="Xiao L."/>
            <person name="Anderson O.D."/>
            <person name="Ouyang S."/>
            <person name="Liang Y."/>
            <person name="Zimin A.V."/>
            <person name="Pertea G."/>
            <person name="Qi P."/>
            <person name="Bennetzen J.L."/>
            <person name="Dai X."/>
            <person name="Dawson M.W."/>
            <person name="Muller H.G."/>
            <person name="Kugler K."/>
            <person name="Rivarola-Duarte L."/>
            <person name="Spannagl M."/>
            <person name="Mayer K.F.X."/>
            <person name="Lu F.H."/>
            <person name="Bevan M.W."/>
            <person name="Leroy P."/>
            <person name="Li P."/>
            <person name="You F.M."/>
            <person name="Sun Q."/>
            <person name="Liu Z."/>
            <person name="Lyons E."/>
            <person name="Wicker T."/>
            <person name="Salzberg S.L."/>
            <person name="Devos K.M."/>
            <person name="Dvorak J."/>
        </authorList>
    </citation>
    <scope>NUCLEOTIDE SEQUENCE [LARGE SCALE GENOMIC DNA]</scope>
    <source>
        <strain evidence="2">cv. AL8/78</strain>
    </source>
</reference>